<evidence type="ECO:0000313" key="2">
    <source>
        <dbReference type="EMBL" id="KOO29375.1"/>
    </source>
</evidence>
<gene>
    <name evidence="2" type="ORF">Ctob_006869</name>
</gene>
<dbReference type="OrthoDB" id="10616829at2759"/>
<dbReference type="Gene3D" id="3.40.50.11350">
    <property type="match status" value="1"/>
</dbReference>
<dbReference type="AlphaFoldDB" id="A0A0M0JS84"/>
<accession>A0A0M0JS84</accession>
<keyword evidence="3" id="KW-1185">Reference proteome</keyword>
<evidence type="ECO:0000256" key="1">
    <source>
        <dbReference type="SAM" id="MobiDB-lite"/>
    </source>
</evidence>
<proteinExistence type="predicted"/>
<comment type="caution">
    <text evidence="2">The sequence shown here is derived from an EMBL/GenBank/DDBJ whole genome shotgun (WGS) entry which is preliminary data.</text>
</comment>
<organism evidence="2 3">
    <name type="scientific">Chrysochromulina tobinii</name>
    <dbReference type="NCBI Taxonomy" id="1460289"/>
    <lineage>
        <taxon>Eukaryota</taxon>
        <taxon>Haptista</taxon>
        <taxon>Haptophyta</taxon>
        <taxon>Prymnesiophyceae</taxon>
        <taxon>Prymnesiales</taxon>
        <taxon>Chrysochromulinaceae</taxon>
        <taxon>Chrysochromulina</taxon>
    </lineage>
</organism>
<evidence type="ECO:0000313" key="3">
    <source>
        <dbReference type="Proteomes" id="UP000037460"/>
    </source>
</evidence>
<sequence>MLRSTAVGAPDLARAEEQLVLRANAAARADAARDGVGFADRFAAGVARWGAVRRPLIGVHVRLGDGCWDSKRGGCKYVRSFATVLTRLRQAGLTHGTIFLATDNSTIAEQAVAAPSAGFDVLALGEDRKRVEKSHARGDRRRERDELLHLQLLDLALLSQADVLAGVFGSTFVKSALQLGRSRAYISLDTFSWCPLLRCYWGWRDLCHNCELCYNSGGGGEACNSNGYHTAGGLARALAHKPRGRHAGRAAFRRFIASVERDFQCRAFAEHPIETSMYDAPVVGSHYAPSLSTLQQAARRRAHPPRTPAEVCAVRGAAAAEGGEGAEAVPPACACGFRRFEGVDNAAAAMAMPAYGYAHGFLTRAALEVLARRRVGAANEEHVPPTLADCEAACCDEPLCHSVTWKANTSQCVAGLAIAYGARLDDWCWHPMAGEHATTSIRLPGRWQSRAVAEAQSFLRARTLIRARGAAAGPRRFHKAFSDPPGHSRGPMEREMSAESSASACDATSAAPTRVVMAGAEFALSDVVAAAVPLAGQPRECTSQLHPRVVRTTKQGQHVYGWGDG</sequence>
<name>A0A0M0JS84_9EUKA</name>
<protein>
    <submittedName>
        <fullName evidence="2">Uncharacterized protein</fullName>
    </submittedName>
</protein>
<dbReference type="Proteomes" id="UP000037460">
    <property type="component" value="Unassembled WGS sequence"/>
</dbReference>
<feature type="region of interest" description="Disordered" evidence="1">
    <location>
        <begin position="475"/>
        <end position="505"/>
    </location>
</feature>
<reference evidence="3" key="1">
    <citation type="journal article" date="2015" name="PLoS Genet.">
        <title>Genome Sequence and Transcriptome Analyses of Chrysochromulina tobin: Metabolic Tools for Enhanced Algal Fitness in the Prominent Order Prymnesiales (Haptophyceae).</title>
        <authorList>
            <person name="Hovde B.T."/>
            <person name="Deodato C.R."/>
            <person name="Hunsperger H.M."/>
            <person name="Ryken S.A."/>
            <person name="Yost W."/>
            <person name="Jha R.K."/>
            <person name="Patterson J."/>
            <person name="Monnat R.J. Jr."/>
            <person name="Barlow S.B."/>
            <person name="Starkenburg S.R."/>
            <person name="Cattolico R.A."/>
        </authorList>
    </citation>
    <scope>NUCLEOTIDE SEQUENCE</scope>
    <source>
        <strain evidence="3">CCMP291</strain>
    </source>
</reference>
<dbReference type="EMBL" id="JWZX01002425">
    <property type="protein sequence ID" value="KOO29375.1"/>
    <property type="molecule type" value="Genomic_DNA"/>
</dbReference>